<organism evidence="1">
    <name type="scientific">Ackermannviridae sp</name>
    <dbReference type="NCBI Taxonomy" id="2831612"/>
    <lineage>
        <taxon>Viruses</taxon>
        <taxon>Duplodnaviria</taxon>
        <taxon>Heunggongvirae</taxon>
        <taxon>Uroviricota</taxon>
        <taxon>Caudoviricetes</taxon>
        <taxon>Pantevenvirales</taxon>
        <taxon>Ackermannviridae</taxon>
    </lineage>
</organism>
<protein>
    <submittedName>
        <fullName evidence="1">Major capsid protein</fullName>
    </submittedName>
</protein>
<proteinExistence type="predicted"/>
<sequence length="333" mass="36755">MAVIFSKASGLANDFWNEWADLLTMKMKDTDNEKNNDDELVNTLFNVKKSKRFGEKIAGMSTFSNFELVDEGASSPLDDFGEIEPKLIQHSEFKKAFRITKTMIEDNQFDMAAARAAANVRAYKRSRAEFASKALTSAAATFTYGKKTGLDSTTADGKALFAKDHAGKTGVAAQSNVFTNAFGDDDAMLNRLANIGFNFKNASGNGMGYVFDTLIVPSNCYRLITLGKKIINSDQQVGSNYNDVNINKGMWKLVVDHHWQADDETEPYILMSSQANKDLLGNVFYDRTAMETFQNVDTLTQDLITSCRGRFSCGFGDWRHVILGGATAGTTLT</sequence>
<evidence type="ECO:0000313" key="1">
    <source>
        <dbReference type="EMBL" id="DAE92805.1"/>
    </source>
</evidence>
<dbReference type="Pfam" id="PF25209">
    <property type="entry name" value="Phage_capsid_4"/>
    <property type="match status" value="1"/>
</dbReference>
<name>A0A8S5RTU9_9CAUD</name>
<reference evidence="1" key="1">
    <citation type="journal article" date="2021" name="Proc. Natl. Acad. Sci. U.S.A.">
        <title>A Catalog of Tens of Thousands of Viruses from Human Metagenomes Reveals Hidden Associations with Chronic Diseases.</title>
        <authorList>
            <person name="Tisza M.J."/>
            <person name="Buck C.B."/>
        </authorList>
    </citation>
    <scope>NUCLEOTIDE SEQUENCE</scope>
    <source>
        <strain evidence="1">Cttzo28</strain>
    </source>
</reference>
<accession>A0A8S5RTU9</accession>
<dbReference type="EMBL" id="BK055796">
    <property type="protein sequence ID" value="DAE92805.1"/>
    <property type="molecule type" value="Genomic_DNA"/>
</dbReference>